<dbReference type="PIRSF" id="PIRSF037228">
    <property type="entry name" value="Lant_mod_RumM"/>
    <property type="match status" value="1"/>
</dbReference>
<keyword evidence="3" id="KW-1185">Reference proteome</keyword>
<proteinExistence type="predicted"/>
<dbReference type="AlphaFoldDB" id="A0A8U0A7A5"/>
<dbReference type="EMBL" id="CP096021">
    <property type="protein sequence ID" value="UPM44729.1"/>
    <property type="molecule type" value="Genomic_DNA"/>
</dbReference>
<evidence type="ECO:0000313" key="3">
    <source>
        <dbReference type="Proteomes" id="UP000831768"/>
    </source>
</evidence>
<dbReference type="InterPro" id="IPR007822">
    <property type="entry name" value="LANC-like"/>
</dbReference>
<dbReference type="GeneID" id="71929783"/>
<dbReference type="GO" id="GO:0031179">
    <property type="term" value="P:peptide modification"/>
    <property type="evidence" value="ECO:0007669"/>
    <property type="project" value="InterPro"/>
</dbReference>
<dbReference type="InterPro" id="IPR025410">
    <property type="entry name" value="Lant_dehyd"/>
</dbReference>
<dbReference type="NCBIfam" id="TIGR03897">
    <property type="entry name" value="lanti_2_LanM"/>
    <property type="match status" value="1"/>
</dbReference>
<feature type="domain" description="Lantibiotic biosynthesis protein dehydration" evidence="1">
    <location>
        <begin position="225"/>
        <end position="612"/>
    </location>
</feature>
<keyword evidence="2" id="KW-0614">Plasmid</keyword>
<dbReference type="RefSeq" id="WP_247995383.1">
    <property type="nucleotide sequence ID" value="NZ_CP096021.1"/>
</dbReference>
<dbReference type="PRINTS" id="PR01950">
    <property type="entry name" value="LANCSUPER"/>
</dbReference>
<geneLocation type="plasmid" evidence="2 3">
    <name>unnamed2</name>
</geneLocation>
<dbReference type="KEGG" id="haad:MW046_17010"/>
<dbReference type="GO" id="GO:0005975">
    <property type="term" value="P:carbohydrate metabolic process"/>
    <property type="evidence" value="ECO:0007669"/>
    <property type="project" value="InterPro"/>
</dbReference>
<dbReference type="Pfam" id="PF13575">
    <property type="entry name" value="DUF4135"/>
    <property type="match status" value="1"/>
</dbReference>
<dbReference type="PANTHER" id="PTHR12736:SF7">
    <property type="entry name" value="LANC-LIKE PROTEIN 3"/>
    <property type="match status" value="1"/>
</dbReference>
<reference evidence="2" key="1">
    <citation type="submission" date="2022-04" db="EMBL/GenBank/DDBJ databases">
        <title>Halocatena sp. nov., isolated from a salt lake.</title>
        <authorList>
            <person name="Cui H.-L."/>
        </authorList>
    </citation>
    <scope>NUCLEOTIDE SEQUENCE</scope>
    <source>
        <strain evidence="2">AD-1</strain>
        <plasmid evidence="2">unnamed2</plasmid>
    </source>
</reference>
<evidence type="ECO:0000313" key="2">
    <source>
        <dbReference type="EMBL" id="UPM44729.1"/>
    </source>
</evidence>
<dbReference type="Proteomes" id="UP000831768">
    <property type="component" value="Plasmid unnamed2"/>
</dbReference>
<dbReference type="Gene3D" id="1.50.10.10">
    <property type="match status" value="1"/>
</dbReference>
<gene>
    <name evidence="2" type="ORF">MW046_17010</name>
</gene>
<organism evidence="2 3">
    <name type="scientific">Halocatena salina</name>
    <dbReference type="NCBI Taxonomy" id="2934340"/>
    <lineage>
        <taxon>Archaea</taxon>
        <taxon>Methanobacteriati</taxon>
        <taxon>Methanobacteriota</taxon>
        <taxon>Stenosarchaea group</taxon>
        <taxon>Halobacteria</taxon>
        <taxon>Halobacteriales</taxon>
        <taxon>Natronomonadaceae</taxon>
        <taxon>Halocatena</taxon>
    </lineage>
</organism>
<protein>
    <submittedName>
        <fullName evidence="2">Type 2 lanthipeptide synthetase LanM family protein</fullName>
    </submittedName>
</protein>
<dbReference type="CDD" id="cd04792">
    <property type="entry name" value="LanM-like"/>
    <property type="match status" value="1"/>
</dbReference>
<name>A0A8U0A7A5_9EURY</name>
<dbReference type="SUPFAM" id="SSF158745">
    <property type="entry name" value="LanC-like"/>
    <property type="match status" value="1"/>
</dbReference>
<sequence length="1081" mass="122758">MTEIFTKRQKRIIAGRSRTLLERIANPDALVHGERNEAEVKEVFQAWKEMFPSEEAFDQRLEHEGVSRQDCRKAISSGKLDSSETLPEWISLLDELVAAVQKRDPENVSLTLDQRESDYEMGNDRHFREITAAIAAHVRDEFLEESVRNAFSKEIIDVMIEWFRHRFEIRFTRILYVEFKSFIAHHDRELAFSNPDEFEELPTEYYDEFIKYIFTGGIADLCVEYPIFARLLVIQMQQWKEHFREFCNRLQEDRELIADQFDIDGGLGDVIDLKPLADDTHGDGRAVMRVGFKSGHTVVYKPRSVKAGAIFYQVLDQLNDYLPVPDFEAPTYVVRDDYGWMEWIENGECPDREAVERYYQRVGSLISISYFLEFSDCHYENFIATGEYPVLVDAETVFHPYIGISRKPTRSGPGMLVDNSVLLSSLLPYGSEDMYDDIDVEMLSGASGIGVSSEDFIFDVLSFPQIKASNTDVMSVEPKPGRIRRDDNIPKINNTDQPPEEYLAAIVNGFKSTYETIMNLRDSGCLADEIGFYTAFESVENRVVYRPTQRYASILRSLSSRACLQDGARFGIEMEQLAVPFCDGQVTEPQPWPLYDAERRALKRYDPPRFTCQTDKTAIRMDGMQLNVKADTSGMQRSRDRIESADRADMREQVELIRRCFEMTPTASQDMVREPTVERKSVNNKQLQQEAERIFKHVRTMATETNDGTYHWTSIKPEKTAETEPLTLRPTDGSVYIGRCGIAIFGAGLYHLTGEDQYREFALKTVRPIREAVQSEQRVPALSNIGGAVGIGSVAYGLTVVSDLLNEQTILADAIRSVDFITEDLIEMDDSYDVIAGAAGTIHGILATHERENSSELVSAAATCGDHLLDNRVTKNGCRVWKTLNDSPPLTGFAHGISGIAYALLRLWDATEDRTYREAALEALEYEAQTYSKTAKNWPDERERTEETYPDQWCYGRSGIGLSRLGMAEYATDDLITQGIERAVNGAVSDEARPFDHLCCGNAGRAEFLIEANERYNQCSGMARELLGGALERKRQTGTYQTLFNGTEIIDPTFFHGISGIGYSMLRIIDPKTLPCVLLWE</sequence>
<dbReference type="InterPro" id="IPR012341">
    <property type="entry name" value="6hp_glycosidase-like_sf"/>
</dbReference>
<dbReference type="GO" id="GO:0005886">
    <property type="term" value="C:plasma membrane"/>
    <property type="evidence" value="ECO:0007669"/>
    <property type="project" value="TreeGrafter"/>
</dbReference>
<dbReference type="InterPro" id="IPR017146">
    <property type="entry name" value="Lanti_2_LanM"/>
</dbReference>
<dbReference type="SMART" id="SM01260">
    <property type="entry name" value="LANC_like"/>
    <property type="match status" value="1"/>
</dbReference>
<evidence type="ECO:0000259" key="1">
    <source>
        <dbReference type="Pfam" id="PF13575"/>
    </source>
</evidence>
<dbReference type="Pfam" id="PF05147">
    <property type="entry name" value="LANC_like"/>
    <property type="match status" value="1"/>
</dbReference>
<accession>A0A8U0A7A5</accession>
<dbReference type="PANTHER" id="PTHR12736">
    <property type="entry name" value="LANC-LIKE PROTEIN"/>
    <property type="match status" value="1"/>
</dbReference>